<dbReference type="InterPro" id="IPR012505">
    <property type="entry name" value="YbbR"/>
</dbReference>
<dbReference type="Gene3D" id="2.170.120.40">
    <property type="entry name" value="YbbR-like domain"/>
    <property type="match status" value="2"/>
</dbReference>
<dbReference type="PANTHER" id="PTHR37804:SF1">
    <property type="entry name" value="CDAA REGULATORY PROTEIN CDAR"/>
    <property type="match status" value="1"/>
</dbReference>
<dbReference type="PANTHER" id="PTHR37804">
    <property type="entry name" value="CDAA REGULATORY PROTEIN CDAR"/>
    <property type="match status" value="1"/>
</dbReference>
<dbReference type="Proteomes" id="UP000572212">
    <property type="component" value="Unassembled WGS sequence"/>
</dbReference>
<dbReference type="Pfam" id="PF07949">
    <property type="entry name" value="YbbR"/>
    <property type="match status" value="4"/>
</dbReference>
<gene>
    <name evidence="1" type="ORF">GGQ92_003233</name>
</gene>
<dbReference type="InterPro" id="IPR053154">
    <property type="entry name" value="c-di-AMP_regulator"/>
</dbReference>
<name>A0A841RRG1_9BACI</name>
<accession>A0A841RRG1</accession>
<evidence type="ECO:0000313" key="1">
    <source>
        <dbReference type="EMBL" id="MBB6514407.1"/>
    </source>
</evidence>
<evidence type="ECO:0000313" key="2">
    <source>
        <dbReference type="Proteomes" id="UP000572212"/>
    </source>
</evidence>
<dbReference type="AlphaFoldDB" id="A0A841RRG1"/>
<dbReference type="EMBL" id="JACHON010000038">
    <property type="protein sequence ID" value="MBB6514407.1"/>
    <property type="molecule type" value="Genomic_DNA"/>
</dbReference>
<protein>
    <submittedName>
        <fullName evidence="1">YbbR domain-containing protein</fullName>
    </submittedName>
</protein>
<dbReference type="RefSeq" id="WP_184251275.1">
    <property type="nucleotide sequence ID" value="NZ_BAAACU010000062.1"/>
</dbReference>
<sequence length="415" mass="45883">MDKWLEKPWAIRLVSLFLAVLLFAVAAFDQNINDGSTDSRTPSTATNETQTLEDVPIQVEIDEENYVVSGIPDTVTVTLQGPVSLVTPVAVRRNFEVFVNLENLDVGTHLVPIEYNGIPSKVNVYIEPEEIEVIIEERATKEFTANVDLINRDKIEAGYEIANVYTEPSTVELVGSKSAIDRAAIVKAFIDVTGMNESQTIDNVPVKVYDTEGNELNVRVNPPTLKVTLDVKSPNKSVPISLKTENELPDGIQLLSMDLETEEVQVFAPEDFLGTLEEMATKPIDLSSITESGSIEIELESSEQIRRISQSTVTVSIEVETEEDRVLQEIPITVENEPEDLVAEWNPNTINVTLTGFPSVLEGITENDIDVRANLNGLSSGTHEVPLSIELTEEFRDQVEITSETENITVVLTDE</sequence>
<comment type="caution">
    <text evidence="1">The sequence shown here is derived from an EMBL/GenBank/DDBJ whole genome shotgun (WGS) entry which is preliminary data.</text>
</comment>
<proteinExistence type="predicted"/>
<keyword evidence="2" id="KW-1185">Reference proteome</keyword>
<reference evidence="1 2" key="1">
    <citation type="submission" date="2020-08" db="EMBL/GenBank/DDBJ databases">
        <title>Genomic Encyclopedia of Type Strains, Phase IV (KMG-IV): sequencing the most valuable type-strain genomes for metagenomic binning, comparative biology and taxonomic classification.</title>
        <authorList>
            <person name="Goeker M."/>
        </authorList>
    </citation>
    <scope>NUCLEOTIDE SEQUENCE [LARGE SCALE GENOMIC DNA]</scope>
    <source>
        <strain evidence="1 2">DSM 11805</strain>
    </source>
</reference>
<organism evidence="1 2">
    <name type="scientific">Gracilibacillus halotolerans</name>
    <dbReference type="NCBI Taxonomy" id="74386"/>
    <lineage>
        <taxon>Bacteria</taxon>
        <taxon>Bacillati</taxon>
        <taxon>Bacillota</taxon>
        <taxon>Bacilli</taxon>
        <taxon>Bacillales</taxon>
        <taxon>Bacillaceae</taxon>
        <taxon>Gracilibacillus</taxon>
    </lineage>
</organism>
<dbReference type="Gene3D" id="2.170.120.30">
    <property type="match status" value="2"/>
</dbReference>